<name>A0A914EI95_9BILA</name>
<dbReference type="Proteomes" id="UP000887540">
    <property type="component" value="Unplaced"/>
</dbReference>
<dbReference type="AlphaFoldDB" id="A0A914EI95"/>
<proteinExistence type="predicted"/>
<organism evidence="1 2">
    <name type="scientific">Acrobeloides nanus</name>
    <dbReference type="NCBI Taxonomy" id="290746"/>
    <lineage>
        <taxon>Eukaryota</taxon>
        <taxon>Metazoa</taxon>
        <taxon>Ecdysozoa</taxon>
        <taxon>Nematoda</taxon>
        <taxon>Chromadorea</taxon>
        <taxon>Rhabditida</taxon>
        <taxon>Tylenchina</taxon>
        <taxon>Cephalobomorpha</taxon>
        <taxon>Cephaloboidea</taxon>
        <taxon>Cephalobidae</taxon>
        <taxon>Acrobeloides</taxon>
    </lineage>
</organism>
<sequence length="116" mass="13754">MPLKPVPGPQLSVQEYVAKGEIEFDLTPHIETWRVQNAMSTYNNMNFMNFILLRQMLQRGIAVIPKSTNPARIRSNKEVFDFNLTTEEMENFKAIKDYRRFFGLEILKNHPYYPRK</sequence>
<dbReference type="InterPro" id="IPR036812">
    <property type="entry name" value="NAD(P)_OxRdtase_dom_sf"/>
</dbReference>
<evidence type="ECO:0000313" key="1">
    <source>
        <dbReference type="Proteomes" id="UP000887540"/>
    </source>
</evidence>
<dbReference type="InterPro" id="IPR018170">
    <property type="entry name" value="Aldo/ket_reductase_CS"/>
</dbReference>
<accession>A0A914EI95</accession>
<dbReference type="GO" id="GO:0016491">
    <property type="term" value="F:oxidoreductase activity"/>
    <property type="evidence" value="ECO:0007669"/>
    <property type="project" value="InterPro"/>
</dbReference>
<reference evidence="2" key="1">
    <citation type="submission" date="2022-11" db="UniProtKB">
        <authorList>
            <consortium name="WormBaseParasite"/>
        </authorList>
    </citation>
    <scope>IDENTIFICATION</scope>
</reference>
<keyword evidence="1" id="KW-1185">Reference proteome</keyword>
<dbReference type="SUPFAM" id="SSF51430">
    <property type="entry name" value="NAD(P)-linked oxidoreductase"/>
    <property type="match status" value="1"/>
</dbReference>
<protein>
    <submittedName>
        <fullName evidence="2">NADP-dependent oxidoreductase domain-containing protein</fullName>
    </submittedName>
</protein>
<evidence type="ECO:0000313" key="2">
    <source>
        <dbReference type="WBParaSite" id="ACRNAN_scaffold850.g8398.t1"/>
    </source>
</evidence>
<dbReference type="Gene3D" id="3.20.20.100">
    <property type="entry name" value="NADP-dependent oxidoreductase domain"/>
    <property type="match status" value="1"/>
</dbReference>
<dbReference type="PROSITE" id="PS00063">
    <property type="entry name" value="ALDOKETO_REDUCTASE_3"/>
    <property type="match status" value="1"/>
</dbReference>
<dbReference type="WBParaSite" id="ACRNAN_scaffold850.g8398.t1">
    <property type="protein sequence ID" value="ACRNAN_scaffold850.g8398.t1"/>
    <property type="gene ID" value="ACRNAN_scaffold850.g8398"/>
</dbReference>